<dbReference type="PANTHER" id="PTHR35258">
    <property type="entry name" value="SPERMATOGENESIS-ASSOCIATED PROTEIN 22"/>
    <property type="match status" value="1"/>
</dbReference>
<evidence type="ECO:0000313" key="3">
    <source>
        <dbReference type="EMBL" id="CAF3494504.1"/>
    </source>
</evidence>
<dbReference type="InterPro" id="IPR033536">
    <property type="entry name" value="Spata22"/>
</dbReference>
<sequence length="253" mass="29458">MYDQTNTQNPRRSSMTNNKSRSNSSSSTIFKRQSSGYIPLLTTNSRPLSNSTNFPQRSIINNKTKRKTEEYENDPFEYDVPTSNYASVRKQQSQLSTIKRIKPDQSTTPKMKLLPEDNSLRLVTSTVQGMKHWTNKNLPYPILFEIFGKLDSQITSLSLNNTRQFSLIDDKDRIECIYAEMDQSFSNIDRDVQLRIICRLESESTIARCIVIRVANKDEWHERHAIIQQCDIQLNEDDLNSKKLKKNNKKLQK</sequence>
<reference evidence="2" key="1">
    <citation type="submission" date="2021-02" db="EMBL/GenBank/DDBJ databases">
        <authorList>
            <person name="Nowell W R."/>
        </authorList>
    </citation>
    <scope>NUCLEOTIDE SEQUENCE</scope>
</reference>
<dbReference type="GO" id="GO:0000711">
    <property type="term" value="P:meiotic DNA repair synthesis"/>
    <property type="evidence" value="ECO:0007669"/>
    <property type="project" value="InterPro"/>
</dbReference>
<dbReference type="GO" id="GO:0007129">
    <property type="term" value="P:homologous chromosome pairing at meiosis"/>
    <property type="evidence" value="ECO:0007669"/>
    <property type="project" value="InterPro"/>
</dbReference>
<dbReference type="AlphaFoldDB" id="A0A815HP89"/>
<dbReference type="EMBL" id="CAJOAY010000026">
    <property type="protein sequence ID" value="CAF3494504.1"/>
    <property type="molecule type" value="Genomic_DNA"/>
</dbReference>
<name>A0A815HP89_9BILA</name>
<protein>
    <submittedName>
        <fullName evidence="2">Uncharacterized protein</fullName>
    </submittedName>
</protein>
<dbReference type="GO" id="GO:0007276">
    <property type="term" value="P:gamete generation"/>
    <property type="evidence" value="ECO:0007669"/>
    <property type="project" value="InterPro"/>
</dbReference>
<dbReference type="GO" id="GO:0051445">
    <property type="term" value="P:regulation of meiotic cell cycle"/>
    <property type="evidence" value="ECO:0007669"/>
    <property type="project" value="TreeGrafter"/>
</dbReference>
<evidence type="ECO:0000256" key="1">
    <source>
        <dbReference type="SAM" id="MobiDB-lite"/>
    </source>
</evidence>
<comment type="caution">
    <text evidence="2">The sequence shown here is derived from an EMBL/GenBank/DDBJ whole genome shotgun (WGS) entry which is preliminary data.</text>
</comment>
<dbReference type="Proteomes" id="UP000663881">
    <property type="component" value="Unassembled WGS sequence"/>
</dbReference>
<feature type="compositionally biased region" description="Low complexity" evidence="1">
    <location>
        <begin position="11"/>
        <end position="27"/>
    </location>
</feature>
<feature type="compositionally biased region" description="Polar residues" evidence="1">
    <location>
        <begin position="28"/>
        <end position="62"/>
    </location>
</feature>
<organism evidence="2 4">
    <name type="scientific">Adineta steineri</name>
    <dbReference type="NCBI Taxonomy" id="433720"/>
    <lineage>
        <taxon>Eukaryota</taxon>
        <taxon>Metazoa</taxon>
        <taxon>Spiralia</taxon>
        <taxon>Gnathifera</taxon>
        <taxon>Rotifera</taxon>
        <taxon>Eurotatoria</taxon>
        <taxon>Bdelloidea</taxon>
        <taxon>Adinetida</taxon>
        <taxon>Adinetidae</taxon>
        <taxon>Adineta</taxon>
    </lineage>
</organism>
<accession>A0A815HP89</accession>
<gene>
    <name evidence="3" type="ORF">OKA104_LOCUS1131</name>
    <name evidence="2" type="ORF">VCS650_LOCUS33948</name>
</gene>
<evidence type="ECO:0000313" key="4">
    <source>
        <dbReference type="Proteomes" id="UP000663891"/>
    </source>
</evidence>
<dbReference type="Proteomes" id="UP000663891">
    <property type="component" value="Unassembled WGS sequence"/>
</dbReference>
<proteinExistence type="predicted"/>
<feature type="compositionally biased region" description="Polar residues" evidence="1">
    <location>
        <begin position="1"/>
        <end position="10"/>
    </location>
</feature>
<dbReference type="EMBL" id="CAJNON010000686">
    <property type="protein sequence ID" value="CAF1354344.1"/>
    <property type="molecule type" value="Genomic_DNA"/>
</dbReference>
<dbReference type="PANTHER" id="PTHR35258:SF1">
    <property type="entry name" value="SPERMATOGENESIS-ASSOCIATED PROTEIN 22"/>
    <property type="match status" value="1"/>
</dbReference>
<feature type="region of interest" description="Disordered" evidence="1">
    <location>
        <begin position="1"/>
        <end position="71"/>
    </location>
</feature>
<evidence type="ECO:0000313" key="2">
    <source>
        <dbReference type="EMBL" id="CAF1354344.1"/>
    </source>
</evidence>
<dbReference type="OrthoDB" id="10028206at2759"/>